<proteinExistence type="predicted"/>
<dbReference type="EMBL" id="GBRH01273280">
    <property type="protein sequence ID" value="JAD24615.1"/>
    <property type="molecule type" value="Transcribed_RNA"/>
</dbReference>
<dbReference type="AlphaFoldDB" id="A0A0A8YGZ8"/>
<name>A0A0A8YGZ8_ARUDO</name>
<reference evidence="1" key="1">
    <citation type="submission" date="2014-09" db="EMBL/GenBank/DDBJ databases">
        <authorList>
            <person name="Magalhaes I.L.F."/>
            <person name="Oliveira U."/>
            <person name="Santos F.R."/>
            <person name="Vidigal T.H.D.A."/>
            <person name="Brescovit A.D."/>
            <person name="Santos A.J."/>
        </authorList>
    </citation>
    <scope>NUCLEOTIDE SEQUENCE</scope>
    <source>
        <tissue evidence="1">Shoot tissue taken approximately 20 cm above the soil surface</tissue>
    </source>
</reference>
<evidence type="ECO:0000313" key="1">
    <source>
        <dbReference type="EMBL" id="JAD24615.1"/>
    </source>
</evidence>
<sequence length="24" mass="2751">MLTKTMVLTVAVQGENRENYLINL</sequence>
<accession>A0A0A8YGZ8</accession>
<reference evidence="1" key="2">
    <citation type="journal article" date="2015" name="Data Brief">
        <title>Shoot transcriptome of the giant reed, Arundo donax.</title>
        <authorList>
            <person name="Barrero R.A."/>
            <person name="Guerrero F.D."/>
            <person name="Moolhuijzen P."/>
            <person name="Goolsby J.A."/>
            <person name="Tidwell J."/>
            <person name="Bellgard S.E."/>
            <person name="Bellgard M.I."/>
        </authorList>
    </citation>
    <scope>NUCLEOTIDE SEQUENCE</scope>
    <source>
        <tissue evidence="1">Shoot tissue taken approximately 20 cm above the soil surface</tissue>
    </source>
</reference>
<protein>
    <submittedName>
        <fullName evidence="1">Uncharacterized protein</fullName>
    </submittedName>
</protein>
<organism evidence="1">
    <name type="scientific">Arundo donax</name>
    <name type="common">Giant reed</name>
    <name type="synonym">Donax arundinaceus</name>
    <dbReference type="NCBI Taxonomy" id="35708"/>
    <lineage>
        <taxon>Eukaryota</taxon>
        <taxon>Viridiplantae</taxon>
        <taxon>Streptophyta</taxon>
        <taxon>Embryophyta</taxon>
        <taxon>Tracheophyta</taxon>
        <taxon>Spermatophyta</taxon>
        <taxon>Magnoliopsida</taxon>
        <taxon>Liliopsida</taxon>
        <taxon>Poales</taxon>
        <taxon>Poaceae</taxon>
        <taxon>PACMAD clade</taxon>
        <taxon>Arundinoideae</taxon>
        <taxon>Arundineae</taxon>
        <taxon>Arundo</taxon>
    </lineage>
</organism>